<name>A0ABU0DGQ0_9HYPH</name>
<keyword evidence="3" id="KW-1185">Reference proteome</keyword>
<feature type="transmembrane region" description="Helical" evidence="1">
    <location>
        <begin position="80"/>
        <end position="101"/>
    </location>
</feature>
<organism evidence="2 3">
    <name type="scientific">Ancylobacter vacuolatus</name>
    <dbReference type="NCBI Taxonomy" id="223389"/>
    <lineage>
        <taxon>Bacteria</taxon>
        <taxon>Pseudomonadati</taxon>
        <taxon>Pseudomonadota</taxon>
        <taxon>Alphaproteobacteria</taxon>
        <taxon>Hyphomicrobiales</taxon>
        <taxon>Xanthobacteraceae</taxon>
        <taxon>Ancylobacter</taxon>
    </lineage>
</organism>
<evidence type="ECO:0000256" key="1">
    <source>
        <dbReference type="SAM" id="Phobius"/>
    </source>
</evidence>
<dbReference type="Proteomes" id="UP001238467">
    <property type="component" value="Unassembled WGS sequence"/>
</dbReference>
<gene>
    <name evidence="2" type="ORF">J2S76_001927</name>
</gene>
<dbReference type="RefSeq" id="WP_307059861.1">
    <property type="nucleotide sequence ID" value="NZ_JAUSUH010000003.1"/>
</dbReference>
<proteinExistence type="predicted"/>
<reference evidence="2 3" key="1">
    <citation type="submission" date="2023-07" db="EMBL/GenBank/DDBJ databases">
        <title>Genomic Encyclopedia of Type Strains, Phase IV (KMG-IV): sequencing the most valuable type-strain genomes for metagenomic binning, comparative biology and taxonomic classification.</title>
        <authorList>
            <person name="Goeker M."/>
        </authorList>
    </citation>
    <scope>NUCLEOTIDE SEQUENCE [LARGE SCALE GENOMIC DNA]</scope>
    <source>
        <strain evidence="2 3">DSM 1277</strain>
    </source>
</reference>
<sequence length="307" mass="35145">MEEIRERLEREGVPSSVIAYVSKCSLIGSYDMIVAFASVFFMAILFTLTIFLYSYIENINRPNVLIISKNMNGVLYNYDFFAPIFVSMPGAFLLSISLAIFTTLSSPNWQVTDFVKDVAAPKQNWFTRWLLGRMMARLATETDPARYVRRFVFMPAWLLTGAAALLFAMSIPLAMVQARAFEVFTPEGYYVSPLLPWNTPRLHPWASATSVETGCSHYSRKGRTSDKMIYNVTFDDGTVAPSAYATSVWGSWLDPMEIIDSKLRSAGVRFIPWNLNDSYDRRCIRAIEREFSVDDFERLRHVLRFPN</sequence>
<accession>A0ABU0DGQ0</accession>
<evidence type="ECO:0000313" key="2">
    <source>
        <dbReference type="EMBL" id="MDQ0347503.1"/>
    </source>
</evidence>
<dbReference type="EMBL" id="JAUSUH010000003">
    <property type="protein sequence ID" value="MDQ0347503.1"/>
    <property type="molecule type" value="Genomic_DNA"/>
</dbReference>
<protein>
    <submittedName>
        <fullName evidence="2">Uncharacterized protein</fullName>
    </submittedName>
</protein>
<comment type="caution">
    <text evidence="2">The sequence shown here is derived from an EMBL/GenBank/DDBJ whole genome shotgun (WGS) entry which is preliminary data.</text>
</comment>
<keyword evidence="1" id="KW-1133">Transmembrane helix</keyword>
<feature type="transmembrane region" description="Helical" evidence="1">
    <location>
        <begin position="33"/>
        <end position="56"/>
    </location>
</feature>
<keyword evidence="1" id="KW-0472">Membrane</keyword>
<feature type="transmembrane region" description="Helical" evidence="1">
    <location>
        <begin position="156"/>
        <end position="176"/>
    </location>
</feature>
<keyword evidence="1" id="KW-0812">Transmembrane</keyword>
<evidence type="ECO:0000313" key="3">
    <source>
        <dbReference type="Proteomes" id="UP001238467"/>
    </source>
</evidence>